<dbReference type="PANTHER" id="PTHR33751:SF9">
    <property type="entry name" value="CYTOCHROME C4"/>
    <property type="match status" value="1"/>
</dbReference>
<dbReference type="EMBL" id="JAAKZG010000024">
    <property type="protein sequence ID" value="NGN45068.1"/>
    <property type="molecule type" value="Genomic_DNA"/>
</dbReference>
<comment type="caution">
    <text evidence="9">The sequence shown here is derived from an EMBL/GenBank/DDBJ whole genome shotgun (WGS) entry which is preliminary data.</text>
</comment>
<keyword evidence="1" id="KW-0813">Transport</keyword>
<dbReference type="InterPro" id="IPR036909">
    <property type="entry name" value="Cyt_c-like_dom_sf"/>
</dbReference>
<evidence type="ECO:0000313" key="9">
    <source>
        <dbReference type="EMBL" id="NGN45068.1"/>
    </source>
</evidence>
<dbReference type="RefSeq" id="WP_165121440.1">
    <property type="nucleotide sequence ID" value="NZ_JAAKZG010000024.1"/>
</dbReference>
<evidence type="ECO:0000256" key="2">
    <source>
        <dbReference type="ARBA" id="ARBA00022617"/>
    </source>
</evidence>
<dbReference type="Pfam" id="PF13442">
    <property type="entry name" value="Cytochrome_CBB3"/>
    <property type="match status" value="1"/>
</dbReference>
<keyword evidence="7" id="KW-0472">Membrane</keyword>
<evidence type="ECO:0000256" key="5">
    <source>
        <dbReference type="ARBA" id="ARBA00023004"/>
    </source>
</evidence>
<evidence type="ECO:0000313" key="10">
    <source>
        <dbReference type="Proteomes" id="UP000481252"/>
    </source>
</evidence>
<keyword evidence="10" id="KW-1185">Reference proteome</keyword>
<dbReference type="PROSITE" id="PS51007">
    <property type="entry name" value="CYTC"/>
    <property type="match status" value="3"/>
</dbReference>
<keyword evidence="3 6" id="KW-0479">Metal-binding</keyword>
<gene>
    <name evidence="9" type="ORF">G6N74_28850</name>
</gene>
<evidence type="ECO:0000256" key="7">
    <source>
        <dbReference type="SAM" id="Phobius"/>
    </source>
</evidence>
<feature type="domain" description="Cytochrome c" evidence="8">
    <location>
        <begin position="263"/>
        <end position="352"/>
    </location>
</feature>
<dbReference type="GO" id="GO:0020037">
    <property type="term" value="F:heme binding"/>
    <property type="evidence" value="ECO:0007669"/>
    <property type="project" value="InterPro"/>
</dbReference>
<dbReference type="AlphaFoldDB" id="A0A7C9VI61"/>
<feature type="domain" description="Cytochrome c" evidence="8">
    <location>
        <begin position="68"/>
        <end position="154"/>
    </location>
</feature>
<evidence type="ECO:0000256" key="1">
    <source>
        <dbReference type="ARBA" id="ARBA00022448"/>
    </source>
</evidence>
<dbReference type="Proteomes" id="UP000481252">
    <property type="component" value="Unassembled WGS sequence"/>
</dbReference>
<keyword evidence="4" id="KW-0249">Electron transport</keyword>
<dbReference type="InterPro" id="IPR009056">
    <property type="entry name" value="Cyt_c-like_dom"/>
</dbReference>
<reference evidence="9 10" key="1">
    <citation type="submission" date="2020-02" db="EMBL/GenBank/DDBJ databases">
        <title>Genome sequence of the type strain CGMCC 1.15528 of Mesorhizobium zhangyense.</title>
        <authorList>
            <person name="Gao J."/>
            <person name="Sun J."/>
        </authorList>
    </citation>
    <scope>NUCLEOTIDE SEQUENCE [LARGE SCALE GENOMIC DNA]</scope>
    <source>
        <strain evidence="9 10">CGMCC 1.15528</strain>
    </source>
</reference>
<keyword evidence="5 6" id="KW-0408">Iron</keyword>
<evidence type="ECO:0000256" key="6">
    <source>
        <dbReference type="PROSITE-ProRule" id="PRU00433"/>
    </source>
</evidence>
<feature type="transmembrane region" description="Helical" evidence="7">
    <location>
        <begin position="6"/>
        <end position="28"/>
    </location>
</feature>
<proteinExistence type="predicted"/>
<keyword evidence="2 6" id="KW-0349">Heme</keyword>
<sequence length="360" mass="39681">MFVRWWHMVLVLVVAPLAVILFAWIGFFNVGASTGHWKITEWFLHFAMQSAVRTYALSVEVPDELPRAGVQPAAAHFTTGCAICHGAPGEPRSPVVKRMLPQPPDLTTVVDKWSDEELFRIVKHGVRFTGMPAWPTQARDDEIWAMVAFLRELPSLDPQQYRKLAYGSTGLPSAQHSGFERALADCVRCHETNGAGRSALTPIIDGQSEAYLLESLRAYAEGSRASGFMTQAAANVDTDDLERLARYFAAQSPPALERAPTSHAASRGREIAERGLSARRVPACLGCHGGSAHNPAYPKLWGQRADYIEAQLRLFREGKRSGTAYSHLMLNAAKKLTDEDIRAVATYFAAQASRSTMTTR</sequence>
<dbReference type="PANTHER" id="PTHR33751">
    <property type="entry name" value="CBB3-TYPE CYTOCHROME C OXIDASE SUBUNIT FIXP"/>
    <property type="match status" value="1"/>
</dbReference>
<dbReference type="SUPFAM" id="SSF46626">
    <property type="entry name" value="Cytochrome c"/>
    <property type="match status" value="3"/>
</dbReference>
<dbReference type="GO" id="GO:0009055">
    <property type="term" value="F:electron transfer activity"/>
    <property type="evidence" value="ECO:0007669"/>
    <property type="project" value="InterPro"/>
</dbReference>
<evidence type="ECO:0000259" key="8">
    <source>
        <dbReference type="PROSITE" id="PS51007"/>
    </source>
</evidence>
<dbReference type="GO" id="GO:0046872">
    <property type="term" value="F:metal ion binding"/>
    <property type="evidence" value="ECO:0007669"/>
    <property type="project" value="UniProtKB-KW"/>
</dbReference>
<keyword evidence="7" id="KW-1133">Transmembrane helix</keyword>
<evidence type="ECO:0000256" key="3">
    <source>
        <dbReference type="ARBA" id="ARBA00022723"/>
    </source>
</evidence>
<protein>
    <submittedName>
        <fullName evidence="9">C-type cytochrome</fullName>
    </submittedName>
</protein>
<dbReference type="Gene3D" id="1.10.760.10">
    <property type="entry name" value="Cytochrome c-like domain"/>
    <property type="match status" value="3"/>
</dbReference>
<accession>A0A7C9VI61</accession>
<organism evidence="9 10">
    <name type="scientific">Mesorhizobium zhangyense</name>
    <dbReference type="NCBI Taxonomy" id="1776730"/>
    <lineage>
        <taxon>Bacteria</taxon>
        <taxon>Pseudomonadati</taxon>
        <taxon>Pseudomonadota</taxon>
        <taxon>Alphaproteobacteria</taxon>
        <taxon>Hyphomicrobiales</taxon>
        <taxon>Phyllobacteriaceae</taxon>
        <taxon>Mesorhizobium</taxon>
    </lineage>
</organism>
<keyword evidence="7" id="KW-0812">Transmembrane</keyword>
<name>A0A7C9VI61_9HYPH</name>
<evidence type="ECO:0000256" key="4">
    <source>
        <dbReference type="ARBA" id="ARBA00022982"/>
    </source>
</evidence>
<feature type="domain" description="Cytochrome c" evidence="8">
    <location>
        <begin position="162"/>
        <end position="252"/>
    </location>
</feature>
<dbReference type="InterPro" id="IPR050597">
    <property type="entry name" value="Cytochrome_c_Oxidase_Subunit"/>
</dbReference>